<organism evidence="1">
    <name type="scientific">Tanacetum cinerariifolium</name>
    <name type="common">Dalmatian daisy</name>
    <name type="synonym">Chrysanthemum cinerariifolium</name>
    <dbReference type="NCBI Taxonomy" id="118510"/>
    <lineage>
        <taxon>Eukaryota</taxon>
        <taxon>Viridiplantae</taxon>
        <taxon>Streptophyta</taxon>
        <taxon>Embryophyta</taxon>
        <taxon>Tracheophyta</taxon>
        <taxon>Spermatophyta</taxon>
        <taxon>Magnoliopsida</taxon>
        <taxon>eudicotyledons</taxon>
        <taxon>Gunneridae</taxon>
        <taxon>Pentapetalae</taxon>
        <taxon>asterids</taxon>
        <taxon>campanulids</taxon>
        <taxon>Asterales</taxon>
        <taxon>Asteraceae</taxon>
        <taxon>Asteroideae</taxon>
        <taxon>Anthemideae</taxon>
        <taxon>Anthemidinae</taxon>
        <taxon>Tanacetum</taxon>
    </lineage>
</organism>
<protein>
    <submittedName>
        <fullName evidence="1">Protein suppressor of gene silencing 3</fullName>
    </submittedName>
</protein>
<dbReference type="AlphaFoldDB" id="A0A699HFL9"/>
<reference evidence="1" key="1">
    <citation type="journal article" date="2019" name="Sci. Rep.">
        <title>Draft genome of Tanacetum cinerariifolium, the natural source of mosquito coil.</title>
        <authorList>
            <person name="Yamashiro T."/>
            <person name="Shiraishi A."/>
            <person name="Satake H."/>
            <person name="Nakayama K."/>
        </authorList>
    </citation>
    <scope>NUCLEOTIDE SEQUENCE</scope>
</reference>
<accession>A0A699HFL9</accession>
<feature type="non-terminal residue" evidence="1">
    <location>
        <position position="1"/>
    </location>
</feature>
<comment type="caution">
    <text evidence="1">The sequence shown here is derived from an EMBL/GenBank/DDBJ whole genome shotgun (WGS) entry which is preliminary data.</text>
</comment>
<evidence type="ECO:0000313" key="1">
    <source>
        <dbReference type="EMBL" id="GEY15444.1"/>
    </source>
</evidence>
<name>A0A699HFL9_TANCI</name>
<dbReference type="EMBL" id="BKCJ010155934">
    <property type="protein sequence ID" value="GEY15444.1"/>
    <property type="molecule type" value="Genomic_DNA"/>
</dbReference>
<sequence>KLDVEFEFVSYLGKLMNQYKQLSKDSLQLICYKKMIAQQERSSKALEYVFWLLSQKLAEEDEEEKKIINKLLKMALIPDISRHKDNIPKAKMNVVRSFFSSSLFSGGDILTHLQFSKDNNLVTTATVSDKPLTIRIGPEFKGEIVRKCCKRIRCRESMSRRACKMCTRLMKLGKRFVFEPLGHTVSLKNIS</sequence>
<proteinExistence type="predicted"/>
<gene>
    <name evidence="1" type="ORF">Tci_387418</name>
</gene>